<dbReference type="AlphaFoldDB" id="V5ILI6"/>
<dbReference type="RefSeq" id="XP_011395369.1">
    <property type="nucleotide sequence ID" value="XM_011397067.1"/>
</dbReference>
<dbReference type="VEuPathDB" id="FungiDB:NCU17230"/>
<dbReference type="EMBL" id="CM002242">
    <property type="protein sequence ID" value="ESA41954.1"/>
    <property type="molecule type" value="Genomic_DNA"/>
</dbReference>
<gene>
    <name evidence="1" type="ORF">NCU17230</name>
</gene>
<evidence type="ECO:0000313" key="1">
    <source>
        <dbReference type="EMBL" id="ESA41954.1"/>
    </source>
</evidence>
<reference evidence="1 2" key="1">
    <citation type="journal article" date="2003" name="Nature">
        <title>The genome sequence of the filamentous fungus Neurospora crassa.</title>
        <authorList>
            <person name="Galagan J.E."/>
            <person name="Calvo S.E."/>
            <person name="Borkovich K.A."/>
            <person name="Selker E.U."/>
            <person name="Read N.D."/>
            <person name="Jaffe D."/>
            <person name="FitzHugh W."/>
            <person name="Ma L.J."/>
            <person name="Smirnov S."/>
            <person name="Purcell S."/>
            <person name="Rehman B."/>
            <person name="Elkins T."/>
            <person name="Engels R."/>
            <person name="Wang S."/>
            <person name="Nielsen C.B."/>
            <person name="Butler J."/>
            <person name="Endrizzi M."/>
            <person name="Qui D."/>
            <person name="Ianakiev P."/>
            <person name="Bell-Pedersen D."/>
            <person name="Nelson M.A."/>
            <person name="Werner-Washburne M."/>
            <person name="Selitrennikoff C.P."/>
            <person name="Kinsey J.A."/>
            <person name="Braun E.L."/>
            <person name="Zelter A."/>
            <person name="Schulte U."/>
            <person name="Kothe G.O."/>
            <person name="Jedd G."/>
            <person name="Mewes W."/>
            <person name="Staben C."/>
            <person name="Marcotte E."/>
            <person name="Greenberg D."/>
            <person name="Roy A."/>
            <person name="Foley K."/>
            <person name="Naylor J."/>
            <person name="Stange-Thomann N."/>
            <person name="Barrett R."/>
            <person name="Gnerre S."/>
            <person name="Kamal M."/>
            <person name="Kamvysselis M."/>
            <person name="Mauceli E."/>
            <person name="Bielke C."/>
            <person name="Rudd S."/>
            <person name="Frishman D."/>
            <person name="Krystofova S."/>
            <person name="Rasmussen C."/>
            <person name="Metzenberg R.L."/>
            <person name="Perkins D.D."/>
            <person name="Kroken S."/>
            <person name="Cogoni C."/>
            <person name="Macino G."/>
            <person name="Catcheside D."/>
            <person name="Li W."/>
            <person name="Pratt R.J."/>
            <person name="Osmani S.A."/>
            <person name="DeSouza C.P."/>
            <person name="Glass L."/>
            <person name="Orbach M.J."/>
            <person name="Berglund J.A."/>
            <person name="Voelker R."/>
            <person name="Yarden O."/>
            <person name="Plamann M."/>
            <person name="Seiler S."/>
            <person name="Dunlap J."/>
            <person name="Radford A."/>
            <person name="Aramayo R."/>
            <person name="Natvig D.O."/>
            <person name="Alex L.A."/>
            <person name="Mannhaupt G."/>
            <person name="Ebbole D.J."/>
            <person name="Freitag M."/>
            <person name="Paulsen I."/>
            <person name="Sachs M.S."/>
            <person name="Lander E.S."/>
            <person name="Nusbaum C."/>
            <person name="Birren B."/>
        </authorList>
    </citation>
    <scope>NUCLEOTIDE SEQUENCE [LARGE SCALE GENOMIC DNA]</scope>
    <source>
        <strain evidence="2">ATCC 24698 / 74-OR23-1A / CBS 708.71 / DSM 1257 / FGSC 987</strain>
    </source>
</reference>
<accession>V5ILI6</accession>
<sequence>MLRQEPRMRRKDQATLQFAMETSKQHHSSSFIPVSQTTYPISFFVSRLTSRQTAKTILPSNGPCNGLNRAHPLRHQILILKSGPLHFRELGFYKHPSPLRFRGWSGAG</sequence>
<organism evidence="1 2">
    <name type="scientific">Neurospora crassa (strain ATCC 24698 / 74-OR23-1A / CBS 708.71 / DSM 1257 / FGSC 987)</name>
    <dbReference type="NCBI Taxonomy" id="367110"/>
    <lineage>
        <taxon>Eukaryota</taxon>
        <taxon>Fungi</taxon>
        <taxon>Dikarya</taxon>
        <taxon>Ascomycota</taxon>
        <taxon>Pezizomycotina</taxon>
        <taxon>Sordariomycetes</taxon>
        <taxon>Sordariomycetidae</taxon>
        <taxon>Sordariales</taxon>
        <taxon>Sordariaceae</taxon>
        <taxon>Neurospora</taxon>
    </lineage>
</organism>
<name>V5ILI6_NEUCR</name>
<dbReference type="KEGG" id="ncr:NCU17230"/>
<dbReference type="InParanoid" id="V5ILI6"/>
<evidence type="ECO:0000313" key="2">
    <source>
        <dbReference type="Proteomes" id="UP000001805"/>
    </source>
</evidence>
<proteinExistence type="predicted"/>
<keyword evidence="2" id="KW-1185">Reference proteome</keyword>
<dbReference type="GeneID" id="23569844"/>
<dbReference type="Proteomes" id="UP000001805">
    <property type="component" value="Chromosome 7, Linkage Group VII"/>
</dbReference>
<protein>
    <submittedName>
        <fullName evidence="1">Uncharacterized protein</fullName>
    </submittedName>
</protein>